<comment type="similarity">
    <text evidence="2">Belongs to the RmuC family.</text>
</comment>
<dbReference type="STRING" id="83401.SAMN05421742_11619"/>
<dbReference type="InterPro" id="IPR003798">
    <property type="entry name" value="DNA_recombination_RmuC"/>
</dbReference>
<gene>
    <name evidence="7" type="ORF">SAMN05421742_11619</name>
</gene>
<comment type="function">
    <text evidence="1">Involved in DNA recombination.</text>
</comment>
<protein>
    <recommendedName>
        <fullName evidence="3">DNA recombination protein RmuC homolog</fullName>
    </recommendedName>
</protein>
<proteinExistence type="inferred from homology"/>
<keyword evidence="5" id="KW-0233">DNA recombination</keyword>
<dbReference type="PANTHER" id="PTHR30563:SF0">
    <property type="entry name" value="DNA RECOMBINATION PROTEIN RMUC"/>
    <property type="match status" value="1"/>
</dbReference>
<dbReference type="EMBL" id="FNCV01000016">
    <property type="protein sequence ID" value="SDH85560.1"/>
    <property type="molecule type" value="Genomic_DNA"/>
</dbReference>
<dbReference type="AlphaFoldDB" id="A0A1G8FTW5"/>
<evidence type="ECO:0000256" key="2">
    <source>
        <dbReference type="ARBA" id="ARBA00009840"/>
    </source>
</evidence>
<dbReference type="Pfam" id="PF02646">
    <property type="entry name" value="RmuC"/>
    <property type="match status" value="1"/>
</dbReference>
<evidence type="ECO:0000313" key="8">
    <source>
        <dbReference type="Proteomes" id="UP000217076"/>
    </source>
</evidence>
<evidence type="ECO:0000256" key="3">
    <source>
        <dbReference type="ARBA" id="ARBA00021840"/>
    </source>
</evidence>
<dbReference type="OrthoDB" id="370725at2"/>
<keyword evidence="4" id="KW-0175">Coiled coil</keyword>
<feature type="transmembrane region" description="Helical" evidence="6">
    <location>
        <begin position="12"/>
        <end position="33"/>
    </location>
</feature>
<dbReference type="RefSeq" id="WP_092621805.1">
    <property type="nucleotide sequence ID" value="NZ_FNCV01000016.1"/>
</dbReference>
<keyword evidence="8" id="KW-1185">Reference proteome</keyword>
<dbReference type="GO" id="GO:0006310">
    <property type="term" value="P:DNA recombination"/>
    <property type="evidence" value="ECO:0007669"/>
    <property type="project" value="UniProtKB-KW"/>
</dbReference>
<evidence type="ECO:0000256" key="1">
    <source>
        <dbReference type="ARBA" id="ARBA00003416"/>
    </source>
</evidence>
<keyword evidence="6" id="KW-0472">Membrane</keyword>
<reference evidence="8" key="1">
    <citation type="submission" date="2016-10" db="EMBL/GenBank/DDBJ databases">
        <authorList>
            <person name="Varghese N."/>
            <person name="Submissions S."/>
        </authorList>
    </citation>
    <scope>NUCLEOTIDE SEQUENCE [LARGE SCALE GENOMIC DNA]</scope>
    <source>
        <strain evidence="8">930I</strain>
    </source>
</reference>
<keyword evidence="6" id="KW-0812">Transmembrane</keyword>
<keyword evidence="6" id="KW-1133">Transmembrane helix</keyword>
<evidence type="ECO:0000256" key="6">
    <source>
        <dbReference type="SAM" id="Phobius"/>
    </source>
</evidence>
<sequence>METLPLDAQALTLIALGLGGLGLLGLLGLLLMLRRQRAATSALGGNLGQALERLAASQSELAGRLAAQAESQAAAQARLAEGQQALQTAVVGQVASRLQAQERAVSQALDNRLAEVDKKLHQGLETTRKTTTDTLHDLRERLAVIDRAQKNIADLSGQVVGLREVLSNKQARGAFGEVQLHDLVGAILPPSAFDFQVKLSNDRRVDCLIRLPMPPGPIAVDAKFPLESYHALRIAEDDTSRTQAGRTFSADVIKHVRDIAERYIIPGETAESALMFLPSEAVYAELHASFPNVVEESYRRRVWIVSPTTLMATLNTVRAVLKDARIREEAKEIQRLVGLLLGDVERLDDRVGNLDKHFDQTRRDIDLIKTSTGKIASRGSRILDLQLGHDDDETPAHEALPKADGG</sequence>
<evidence type="ECO:0000256" key="5">
    <source>
        <dbReference type="ARBA" id="ARBA00023172"/>
    </source>
</evidence>
<organism evidence="7 8">
    <name type="scientific">Roseospirillum parvum</name>
    <dbReference type="NCBI Taxonomy" id="83401"/>
    <lineage>
        <taxon>Bacteria</taxon>
        <taxon>Pseudomonadati</taxon>
        <taxon>Pseudomonadota</taxon>
        <taxon>Alphaproteobacteria</taxon>
        <taxon>Rhodospirillales</taxon>
        <taxon>Rhodospirillaceae</taxon>
        <taxon>Roseospirillum</taxon>
    </lineage>
</organism>
<name>A0A1G8FTW5_9PROT</name>
<evidence type="ECO:0000256" key="4">
    <source>
        <dbReference type="ARBA" id="ARBA00023054"/>
    </source>
</evidence>
<accession>A0A1G8FTW5</accession>
<dbReference type="PANTHER" id="PTHR30563">
    <property type="entry name" value="DNA RECOMBINATION PROTEIN RMUC"/>
    <property type="match status" value="1"/>
</dbReference>
<dbReference type="Proteomes" id="UP000217076">
    <property type="component" value="Unassembled WGS sequence"/>
</dbReference>
<evidence type="ECO:0000313" key="7">
    <source>
        <dbReference type="EMBL" id="SDH85560.1"/>
    </source>
</evidence>